<sequence>SCLQNTKKKMYGKFSQHLRTLYHVALYPLYNRTAICMAMCNCPHTHVFMLCTQLRRMSVHKLSALQNIAKSVSHTLLYCIPASGYKIHSNEVKTGMLLDHEGRKVRVQSIKAAMMGRRPTSIHLELRDLETGKVSPARFSPSDRLERVMLDSVSYILLYFDKDVACLMHPTTFEQLEVSTQLFHQAVHYIPDSFSISVCFYNGDVFSVDLPEFVLAKVHSFESHVRCPRPPFVSARPHTYASTQSPDHERVAILTNGRTVTVPPSVSCNDILKLRLADESFVSKASDIDLRDWPLRL</sequence>
<dbReference type="InterPro" id="IPR001059">
    <property type="entry name" value="Transl_elong_P/YeiP_cen"/>
</dbReference>
<proteinExistence type="inferred from homology"/>
<dbReference type="GO" id="GO:0005737">
    <property type="term" value="C:cytoplasm"/>
    <property type="evidence" value="ECO:0007669"/>
    <property type="project" value="TreeGrafter"/>
</dbReference>
<dbReference type="Pfam" id="PF08207">
    <property type="entry name" value="EFP_N"/>
    <property type="match status" value="1"/>
</dbReference>
<feature type="non-terminal residue" evidence="3">
    <location>
        <position position="1"/>
    </location>
</feature>
<dbReference type="Gene3D" id="2.40.50.140">
    <property type="entry name" value="Nucleic acid-binding proteins"/>
    <property type="match status" value="1"/>
</dbReference>
<keyword evidence="3" id="KW-0648">Protein biosynthesis</keyword>
<dbReference type="Gene3D" id="2.30.30.30">
    <property type="match status" value="1"/>
</dbReference>
<protein>
    <submittedName>
        <fullName evidence="3">Elongation factor P</fullName>
    </submittedName>
</protein>
<reference evidence="3" key="2">
    <citation type="submission" date="2014-07" db="EMBL/GenBank/DDBJ databases">
        <authorList>
            <person name="Hull J."/>
        </authorList>
    </citation>
    <scope>NUCLEOTIDE SEQUENCE</scope>
</reference>
<dbReference type="Pfam" id="PF01132">
    <property type="entry name" value="EFP"/>
    <property type="match status" value="1"/>
</dbReference>
<dbReference type="EMBL" id="GBHO01019754">
    <property type="protein sequence ID" value="JAG23850.1"/>
    <property type="molecule type" value="Transcribed_RNA"/>
</dbReference>
<dbReference type="InterPro" id="IPR014722">
    <property type="entry name" value="Rib_uL2_dom2"/>
</dbReference>
<dbReference type="SUPFAM" id="SSF50249">
    <property type="entry name" value="Nucleic acid-binding proteins"/>
    <property type="match status" value="1"/>
</dbReference>
<dbReference type="GO" id="GO:0003746">
    <property type="term" value="F:translation elongation factor activity"/>
    <property type="evidence" value="ECO:0007669"/>
    <property type="project" value="UniProtKB-KW"/>
</dbReference>
<evidence type="ECO:0000259" key="2">
    <source>
        <dbReference type="SMART" id="SM01185"/>
    </source>
</evidence>
<evidence type="ECO:0000256" key="1">
    <source>
        <dbReference type="ARBA" id="ARBA00009479"/>
    </source>
</evidence>
<dbReference type="PANTHER" id="PTHR30053">
    <property type="entry name" value="ELONGATION FACTOR P"/>
    <property type="match status" value="1"/>
</dbReference>
<name>A0A0A9Y2U4_LYGHE</name>
<dbReference type="SMART" id="SM01185">
    <property type="entry name" value="EFP"/>
    <property type="match status" value="1"/>
</dbReference>
<comment type="similarity">
    <text evidence="1">Belongs to the elongation factor P family.</text>
</comment>
<feature type="domain" description="Translation elongation factor P/YeiP central" evidence="2">
    <location>
        <begin position="152"/>
        <end position="206"/>
    </location>
</feature>
<organism evidence="3">
    <name type="scientific">Lygus hesperus</name>
    <name type="common">Western plant bug</name>
    <dbReference type="NCBI Taxonomy" id="30085"/>
    <lineage>
        <taxon>Eukaryota</taxon>
        <taxon>Metazoa</taxon>
        <taxon>Ecdysozoa</taxon>
        <taxon>Arthropoda</taxon>
        <taxon>Hexapoda</taxon>
        <taxon>Insecta</taxon>
        <taxon>Pterygota</taxon>
        <taxon>Neoptera</taxon>
        <taxon>Paraneoptera</taxon>
        <taxon>Hemiptera</taxon>
        <taxon>Heteroptera</taxon>
        <taxon>Panheteroptera</taxon>
        <taxon>Cimicomorpha</taxon>
        <taxon>Miridae</taxon>
        <taxon>Mirini</taxon>
        <taxon>Lygus</taxon>
    </lineage>
</organism>
<dbReference type="InterPro" id="IPR008991">
    <property type="entry name" value="Translation_prot_SH3-like_sf"/>
</dbReference>
<dbReference type="InterPro" id="IPR012340">
    <property type="entry name" value="NA-bd_OB-fold"/>
</dbReference>
<dbReference type="InterPro" id="IPR013185">
    <property type="entry name" value="Transl_elong_KOW-like"/>
</dbReference>
<accession>A0A0A9Y2U4</accession>
<dbReference type="AlphaFoldDB" id="A0A0A9Y2U4"/>
<keyword evidence="3" id="KW-0251">Elongation factor</keyword>
<dbReference type="InterPro" id="IPR020599">
    <property type="entry name" value="Transl_elong_fac_P/YeiP"/>
</dbReference>
<gene>
    <name evidence="3" type="primary">efp_0</name>
    <name evidence="3" type="ORF">CM83_8532</name>
</gene>
<dbReference type="SUPFAM" id="SSF50104">
    <property type="entry name" value="Translation proteins SH3-like domain"/>
    <property type="match status" value="1"/>
</dbReference>
<dbReference type="PANTHER" id="PTHR30053:SF14">
    <property type="entry name" value="TRANSLATION ELONGATION FACTOR KOW-LIKE DOMAIN-CONTAINING PROTEIN"/>
    <property type="match status" value="1"/>
</dbReference>
<evidence type="ECO:0000313" key="3">
    <source>
        <dbReference type="EMBL" id="JAG23850.1"/>
    </source>
</evidence>
<reference evidence="3" key="1">
    <citation type="journal article" date="2014" name="PLoS ONE">
        <title>Transcriptome-Based Identification of ABC Transporters in the Western Tarnished Plant Bug Lygus hesperus.</title>
        <authorList>
            <person name="Hull J.J."/>
            <person name="Chaney K."/>
            <person name="Geib S.M."/>
            <person name="Fabrick J.A."/>
            <person name="Brent C.S."/>
            <person name="Walsh D."/>
            <person name="Lavine L.C."/>
        </authorList>
    </citation>
    <scope>NUCLEOTIDE SEQUENCE</scope>
</reference>